<dbReference type="InterPro" id="IPR018200">
    <property type="entry name" value="USP_CS"/>
</dbReference>
<feature type="compositionally biased region" description="Polar residues" evidence="6">
    <location>
        <begin position="916"/>
        <end position="928"/>
    </location>
</feature>
<dbReference type="PROSITE" id="PS50235">
    <property type="entry name" value="USP_3"/>
    <property type="match status" value="1"/>
</dbReference>
<feature type="compositionally biased region" description="Low complexity" evidence="6">
    <location>
        <begin position="842"/>
        <end position="873"/>
    </location>
</feature>
<feature type="compositionally biased region" description="Low complexity" evidence="6">
    <location>
        <begin position="791"/>
        <end position="811"/>
    </location>
</feature>
<name>A0ABP1CGH4_9APHY</name>
<dbReference type="PANTHER" id="PTHR24006:SF733">
    <property type="entry name" value="RE52890P"/>
    <property type="match status" value="1"/>
</dbReference>
<dbReference type="SUPFAM" id="SSF54001">
    <property type="entry name" value="Cysteine proteinases"/>
    <property type="match status" value="1"/>
</dbReference>
<feature type="region of interest" description="Disordered" evidence="6">
    <location>
        <begin position="90"/>
        <end position="149"/>
    </location>
</feature>
<evidence type="ECO:0000259" key="7">
    <source>
        <dbReference type="PROSITE" id="PS50235"/>
    </source>
</evidence>
<dbReference type="EC" id="3.4.19.12" evidence="3"/>
<dbReference type="InterPro" id="IPR038765">
    <property type="entry name" value="Papain-like_cys_pep_sf"/>
</dbReference>
<evidence type="ECO:0000256" key="2">
    <source>
        <dbReference type="ARBA" id="ARBA00009085"/>
    </source>
</evidence>
<feature type="compositionally biased region" description="Low complexity" evidence="6">
    <location>
        <begin position="625"/>
        <end position="635"/>
    </location>
</feature>
<feature type="compositionally biased region" description="Low complexity" evidence="6">
    <location>
        <begin position="769"/>
        <end position="782"/>
    </location>
</feature>
<feature type="compositionally biased region" description="Polar residues" evidence="6">
    <location>
        <begin position="545"/>
        <end position="555"/>
    </location>
</feature>
<evidence type="ECO:0000256" key="4">
    <source>
        <dbReference type="ARBA" id="ARBA00022670"/>
    </source>
</evidence>
<feature type="region of interest" description="Disordered" evidence="6">
    <location>
        <begin position="475"/>
        <end position="928"/>
    </location>
</feature>
<keyword evidence="5" id="KW-0378">Hydrolase</keyword>
<feature type="domain" description="USP" evidence="7">
    <location>
        <begin position="50"/>
        <end position="465"/>
    </location>
</feature>
<dbReference type="Pfam" id="PF00443">
    <property type="entry name" value="UCH"/>
    <property type="match status" value="1"/>
</dbReference>
<feature type="compositionally biased region" description="Low complexity" evidence="6">
    <location>
        <begin position="533"/>
        <end position="544"/>
    </location>
</feature>
<comment type="similarity">
    <text evidence="2">Belongs to the peptidase C19 family.</text>
</comment>
<dbReference type="CDD" id="cd02663">
    <property type="entry name" value="Peptidase_C19G"/>
    <property type="match status" value="1"/>
</dbReference>
<evidence type="ECO:0000313" key="9">
    <source>
        <dbReference type="Proteomes" id="UP001497453"/>
    </source>
</evidence>
<dbReference type="Proteomes" id="UP001497453">
    <property type="component" value="Chromosome 1"/>
</dbReference>
<organism evidence="8 9">
    <name type="scientific">Somion occarium</name>
    <dbReference type="NCBI Taxonomy" id="3059160"/>
    <lineage>
        <taxon>Eukaryota</taxon>
        <taxon>Fungi</taxon>
        <taxon>Dikarya</taxon>
        <taxon>Basidiomycota</taxon>
        <taxon>Agaricomycotina</taxon>
        <taxon>Agaricomycetes</taxon>
        <taxon>Polyporales</taxon>
        <taxon>Cerrenaceae</taxon>
        <taxon>Somion</taxon>
    </lineage>
</organism>
<keyword evidence="9" id="KW-1185">Reference proteome</keyword>
<feature type="compositionally biased region" description="Basic and acidic residues" evidence="6">
    <location>
        <begin position="898"/>
        <end position="913"/>
    </location>
</feature>
<feature type="compositionally biased region" description="Low complexity" evidence="6">
    <location>
        <begin position="717"/>
        <end position="727"/>
    </location>
</feature>
<dbReference type="InterPro" id="IPR050164">
    <property type="entry name" value="Peptidase_C19"/>
</dbReference>
<keyword evidence="4" id="KW-0645">Protease</keyword>
<evidence type="ECO:0000256" key="5">
    <source>
        <dbReference type="ARBA" id="ARBA00022801"/>
    </source>
</evidence>
<accession>A0ABP1CGH4</accession>
<comment type="catalytic activity">
    <reaction evidence="1">
        <text>Thiol-dependent hydrolysis of ester, thioester, amide, peptide and isopeptide bonds formed by the C-terminal Gly of ubiquitin (a 76-residue protein attached to proteins as an intracellular targeting signal).</text>
        <dbReference type="EC" id="3.4.19.12"/>
    </reaction>
</comment>
<feature type="compositionally biased region" description="Basic and acidic residues" evidence="6">
    <location>
        <begin position="646"/>
        <end position="658"/>
    </location>
</feature>
<dbReference type="PROSITE" id="PS00973">
    <property type="entry name" value="USP_2"/>
    <property type="match status" value="1"/>
</dbReference>
<feature type="compositionally biased region" description="Low complexity" evidence="6">
    <location>
        <begin position="129"/>
        <end position="140"/>
    </location>
</feature>
<gene>
    <name evidence="8" type="ORF">GFSPODELE1_LOCUS5</name>
</gene>
<dbReference type="Gene3D" id="3.90.70.10">
    <property type="entry name" value="Cysteine proteinases"/>
    <property type="match status" value="1"/>
</dbReference>
<evidence type="ECO:0000256" key="1">
    <source>
        <dbReference type="ARBA" id="ARBA00000707"/>
    </source>
</evidence>
<evidence type="ECO:0000313" key="8">
    <source>
        <dbReference type="EMBL" id="CAL1693784.1"/>
    </source>
</evidence>
<reference evidence="9" key="1">
    <citation type="submission" date="2024-04" db="EMBL/GenBank/DDBJ databases">
        <authorList>
            <person name="Shaw F."/>
            <person name="Minotto A."/>
        </authorList>
    </citation>
    <scope>NUCLEOTIDE SEQUENCE [LARGE SCALE GENOMIC DNA]</scope>
</reference>
<dbReference type="InterPro" id="IPR028889">
    <property type="entry name" value="USP"/>
</dbReference>
<dbReference type="EMBL" id="OZ037944">
    <property type="protein sequence ID" value="CAL1693784.1"/>
    <property type="molecule type" value="Genomic_DNA"/>
</dbReference>
<evidence type="ECO:0000256" key="6">
    <source>
        <dbReference type="SAM" id="MobiDB-lite"/>
    </source>
</evidence>
<dbReference type="PANTHER" id="PTHR24006">
    <property type="entry name" value="UBIQUITIN CARBOXYL-TERMINAL HYDROLASE"/>
    <property type="match status" value="1"/>
</dbReference>
<protein>
    <recommendedName>
        <fullName evidence="3">ubiquitinyl hydrolase 1</fullName>
        <ecNumber evidence="3">3.4.19.12</ecNumber>
    </recommendedName>
</protein>
<feature type="compositionally biased region" description="Low complexity" evidence="6">
    <location>
        <begin position="556"/>
        <end position="579"/>
    </location>
</feature>
<proteinExistence type="inferred from homology"/>
<evidence type="ECO:0000256" key="3">
    <source>
        <dbReference type="ARBA" id="ARBA00012759"/>
    </source>
</evidence>
<feature type="compositionally biased region" description="Polar residues" evidence="6">
    <location>
        <begin position="483"/>
        <end position="504"/>
    </location>
</feature>
<dbReference type="InterPro" id="IPR001394">
    <property type="entry name" value="Peptidase_C19_UCH"/>
</dbReference>
<feature type="compositionally biased region" description="Pro residues" evidence="6">
    <location>
        <begin position="90"/>
        <end position="106"/>
    </location>
</feature>
<sequence>MEPVCWYPISDHHSRPSHCRFSSRCHSPGCEVFWARELWQYLILDSPLVAVCLGLTHASYANSVLQALYFCGPFRDFVLQYPDLSVPDLPPPVPTPVSPPPPPPTFQRPRTARKASISDSPHPGLSSQAATTGPNANAGTSVQTPIPIPSSPPTLLSALRSLYLHISRNPADKGTVAPRAFIDKLKELNDFFRPAQHQDAHEFLNFMLNKIVEEMDEDRRNGVVVASSGFTTASNPSKEDLSQSISTLNSSVTAPPASTVSASTSHPTLSSTFVHRLFEGVLTSETRCLTCETVSSRDESFLDLSIDIEQNSSVTACLRQFSASEMLCQKNKFFCDSCCDLQEAEKRMKIKKLPNVLALHLKRFKYQEDTGRYIKLAYRVAFPFQLRLFNTVDDADNPDRLYELFAIVIHIGTGPHHGHYVSIIKARGTWYLFDDENVDAIKECDIVKYYGDNNGSAYVLYYQAADLDVTALGLRPPPGAAPQSTNPPRDTPSAAQSIAVSVGTSLEEANLPALPPGLVQPKYSDEKEPAPATPVTPTSPLASPRTQSPNLSVTIPPNSTESNPSTPTAPATPGTLNTLFNTLRHSPSGKIRRHVLDTKSEPPPPLPTPSTSTSTSSINPGATASSSVTDTSSSSSPPPPPLKLPNGKEKEREPERKPSGWFSRRRSVRDEKVKGAPSSFPSLGKDKDDGSSTPNWLKHAGRLGRRASEVGFHDSNTPSSPRALSPPSTAPLPSVPFNSSPLHSLPDHKKSTPELSNGRRRLPQRPSTAGASIGSRPRSAAAPPLPPLPNSPTSSNGQQRSSPIPNDIPSSPRDRRPNGTIHSFEVRRLARPQSSSSAMIPGLGFSSTSNGTSSTLNTSSHSGDGSSTSTGDHPPTVNTNRKRSSRKLSFTAPILGFGRKDRDKTKDKAKDLHVSSPPSTYPSGAQIQ</sequence>